<dbReference type="RefSeq" id="WP_187689407.1">
    <property type="nucleotide sequence ID" value="NZ_JARWPS010000419.1"/>
</dbReference>
<reference evidence="2 3" key="1">
    <citation type="submission" date="2020-08" db="EMBL/GenBank/DDBJ databases">
        <title>Genome Sequencing of Nocardia wallacei strain FMUON74 and assembly.</title>
        <authorList>
            <person name="Toyokawa M."/>
            <person name="Uesaka K."/>
        </authorList>
    </citation>
    <scope>NUCLEOTIDE SEQUENCE [LARGE SCALE GENOMIC DNA]</scope>
    <source>
        <strain evidence="2 3">FMUON74</strain>
    </source>
</reference>
<dbReference type="AlphaFoldDB" id="A0A7G1KPY4"/>
<organism evidence="2 3">
    <name type="scientific">Nocardia wallacei</name>
    <dbReference type="NCBI Taxonomy" id="480035"/>
    <lineage>
        <taxon>Bacteria</taxon>
        <taxon>Bacillati</taxon>
        <taxon>Actinomycetota</taxon>
        <taxon>Actinomycetes</taxon>
        <taxon>Mycobacteriales</taxon>
        <taxon>Nocardiaceae</taxon>
        <taxon>Nocardia</taxon>
    </lineage>
</organism>
<dbReference type="KEGG" id="nwl:NWFMUON74_50690"/>
<evidence type="ECO:0000313" key="2">
    <source>
        <dbReference type="EMBL" id="BCK57297.1"/>
    </source>
</evidence>
<gene>
    <name evidence="2" type="ORF">NWFMUON74_50690</name>
</gene>
<evidence type="ECO:0000256" key="1">
    <source>
        <dbReference type="SAM" id="MobiDB-lite"/>
    </source>
</evidence>
<feature type="region of interest" description="Disordered" evidence="1">
    <location>
        <begin position="293"/>
        <end position="320"/>
    </location>
</feature>
<evidence type="ECO:0008006" key="4">
    <source>
        <dbReference type="Google" id="ProtNLM"/>
    </source>
</evidence>
<dbReference type="Pfam" id="PF12642">
    <property type="entry name" value="TpcC"/>
    <property type="match status" value="1"/>
</dbReference>
<proteinExistence type="predicted"/>
<keyword evidence="3" id="KW-1185">Reference proteome</keyword>
<feature type="compositionally biased region" description="Low complexity" evidence="1">
    <location>
        <begin position="300"/>
        <end position="320"/>
    </location>
</feature>
<evidence type="ECO:0000313" key="3">
    <source>
        <dbReference type="Proteomes" id="UP000516173"/>
    </source>
</evidence>
<accession>A0A7G1KPY4</accession>
<dbReference type="EMBL" id="AP023396">
    <property type="protein sequence ID" value="BCK57297.1"/>
    <property type="molecule type" value="Genomic_DNA"/>
</dbReference>
<dbReference type="InterPro" id="IPR024735">
    <property type="entry name" value="TcpC"/>
</dbReference>
<sequence length="320" mass="32939">MAARRRRDNIVVSVLAVLAVLGGGHAVLSWFSTPPKGPSDETTVGIIGRSQLAQSFAREFVVTYLTATTDQQERVAQYVSAGQQITLPSNHRQIADSQVVHAARKVSAGNVEVWSVTVSVQLGGASGAAAAGKDGPTRQYYRVAVSVTDGLRALAIPTLVERPARGGDLALSYSATCAADTPLTQVATGFVKAYLSGNGDLSRYTVLNSEIVAPSPSPFTSVETASVTSDDSGCGTTGSTAHVLATVNAKGAEGGIPTLAYPLTLVRTTGQWQVQSVDPIPALRTPLTIVADQTQGGGAPAQATTTAPSTTVSVPPARQN</sequence>
<dbReference type="Proteomes" id="UP000516173">
    <property type="component" value="Chromosome"/>
</dbReference>
<name>A0A7G1KPY4_9NOCA</name>
<protein>
    <recommendedName>
        <fullName evidence="4">Conjugal transfer protein</fullName>
    </recommendedName>
</protein>